<dbReference type="EMBL" id="CP033219">
    <property type="protein sequence ID" value="AZV77435.1"/>
    <property type="molecule type" value="Genomic_DNA"/>
</dbReference>
<proteinExistence type="predicted"/>
<evidence type="ECO:0000313" key="1">
    <source>
        <dbReference type="EMBL" id="AZV77435.1"/>
    </source>
</evidence>
<accession>A0A3T0N0A7</accession>
<protein>
    <submittedName>
        <fullName evidence="1">Uncharacterized protein</fullName>
    </submittedName>
</protein>
<reference evidence="1 2" key="1">
    <citation type="submission" date="2018-10" db="EMBL/GenBank/DDBJ databases">
        <title>Parasedimentitalea marina sp. nov., a psychrophilic bacterium isolated from deep seawater of the New Britain Trench.</title>
        <authorList>
            <person name="Cao J."/>
        </authorList>
    </citation>
    <scope>NUCLEOTIDE SEQUENCE [LARGE SCALE GENOMIC DNA]</scope>
    <source>
        <strain evidence="1 2">W43</strain>
    </source>
</reference>
<gene>
    <name evidence="1" type="ORF">EBB79_05705</name>
</gene>
<sequence>MPDDGREISVEDHLFLLKAVMSLWGSPSRQKSYAARFILRCKFDDPSPDLFLVQYSLPVGLQRSFREAF</sequence>
<dbReference type="AlphaFoldDB" id="A0A3T0N0A7"/>
<dbReference type="Proteomes" id="UP000283063">
    <property type="component" value="Chromosome"/>
</dbReference>
<dbReference type="KEGG" id="sedi:EBB79_05705"/>
<evidence type="ECO:0000313" key="2">
    <source>
        <dbReference type="Proteomes" id="UP000283063"/>
    </source>
</evidence>
<organism evidence="1 2">
    <name type="scientific">Parasedimentitalea marina</name>
    <dbReference type="NCBI Taxonomy" id="2483033"/>
    <lineage>
        <taxon>Bacteria</taxon>
        <taxon>Pseudomonadati</taxon>
        <taxon>Pseudomonadota</taxon>
        <taxon>Alphaproteobacteria</taxon>
        <taxon>Rhodobacterales</taxon>
        <taxon>Paracoccaceae</taxon>
        <taxon>Parasedimentitalea</taxon>
    </lineage>
</organism>
<name>A0A3T0N0A7_9RHOB</name>
<keyword evidence="2" id="KW-1185">Reference proteome</keyword>